<evidence type="ECO:0000259" key="1">
    <source>
        <dbReference type="Pfam" id="PF05547"/>
    </source>
</evidence>
<evidence type="ECO:0000313" key="2">
    <source>
        <dbReference type="EMBL" id="SVB93453.1"/>
    </source>
</evidence>
<accession>A0A382I3P0</accession>
<gene>
    <name evidence="2" type="ORF">METZ01_LOCUS246307</name>
</gene>
<feature type="domain" description="Peptidase M6-like" evidence="1">
    <location>
        <begin position="138"/>
        <end position="266"/>
    </location>
</feature>
<sequence length="273" mass="30879">MNKTRYTTIILTLALSTSRGDIASPTPIKVNQPNGMEIEILNRGNHLQGWHEYNGWTILLNTDGWWTYASAKLGTRLIPSEIRAGVDPHPDESSIDFVKGIRPDPFVLHDDSPVPDLGATRSDTFHVPLILVQFPDAYADYEPSLFDSVMNQEGYTHLSYDNTGSFRDFYQEISYGQFLPVAHVTDWYMAPYNHDYYAYSNPEGYPHVRQLVRDMVDSLEVSGFDWSGYDNDGDGHVDALNLIHQGHGAEQGDYSNIWSHKWSLGNLAVNYDG</sequence>
<proteinExistence type="predicted"/>
<dbReference type="Pfam" id="PF05547">
    <property type="entry name" value="Peptidase_M6"/>
    <property type="match status" value="1"/>
</dbReference>
<reference evidence="2" key="1">
    <citation type="submission" date="2018-05" db="EMBL/GenBank/DDBJ databases">
        <authorList>
            <person name="Lanie J.A."/>
            <person name="Ng W.-L."/>
            <person name="Kazmierczak K.M."/>
            <person name="Andrzejewski T.M."/>
            <person name="Davidsen T.M."/>
            <person name="Wayne K.J."/>
            <person name="Tettelin H."/>
            <person name="Glass J.I."/>
            <person name="Rusch D."/>
            <person name="Podicherti R."/>
            <person name="Tsui H.-C.T."/>
            <person name="Winkler M.E."/>
        </authorList>
    </citation>
    <scope>NUCLEOTIDE SEQUENCE</scope>
</reference>
<protein>
    <recommendedName>
        <fullName evidence="1">Peptidase M6-like domain-containing protein</fullName>
    </recommendedName>
</protein>
<name>A0A382I3P0_9ZZZZ</name>
<dbReference type="PANTHER" id="PTHR41775">
    <property type="entry name" value="SECRETED PROTEIN-RELATED"/>
    <property type="match status" value="1"/>
</dbReference>
<dbReference type="InterPro" id="IPR008757">
    <property type="entry name" value="Peptidase_M6-like_domain"/>
</dbReference>
<organism evidence="2">
    <name type="scientific">marine metagenome</name>
    <dbReference type="NCBI Taxonomy" id="408172"/>
    <lineage>
        <taxon>unclassified sequences</taxon>
        <taxon>metagenomes</taxon>
        <taxon>ecological metagenomes</taxon>
    </lineage>
</organism>
<feature type="non-terminal residue" evidence="2">
    <location>
        <position position="273"/>
    </location>
</feature>
<dbReference type="AlphaFoldDB" id="A0A382I3P0"/>
<dbReference type="GO" id="GO:0008233">
    <property type="term" value="F:peptidase activity"/>
    <property type="evidence" value="ECO:0007669"/>
    <property type="project" value="InterPro"/>
</dbReference>
<dbReference type="PANTHER" id="PTHR41775:SF1">
    <property type="entry name" value="PEPTIDASE M6-LIKE DOMAIN-CONTAINING PROTEIN"/>
    <property type="match status" value="1"/>
</dbReference>
<dbReference type="GO" id="GO:0006508">
    <property type="term" value="P:proteolysis"/>
    <property type="evidence" value="ECO:0007669"/>
    <property type="project" value="InterPro"/>
</dbReference>
<dbReference type="EMBL" id="UINC01064616">
    <property type="protein sequence ID" value="SVB93453.1"/>
    <property type="molecule type" value="Genomic_DNA"/>
</dbReference>